<dbReference type="Gene3D" id="3.30.70.20">
    <property type="match status" value="1"/>
</dbReference>
<name>A0ABM8TE03_9BURK</name>
<evidence type="ECO:0000259" key="4">
    <source>
        <dbReference type="PROSITE" id="PS51085"/>
    </source>
</evidence>
<evidence type="ECO:0000256" key="2">
    <source>
        <dbReference type="ARBA" id="ARBA00023004"/>
    </source>
</evidence>
<dbReference type="PROSITE" id="PS51379">
    <property type="entry name" value="4FE4S_FER_2"/>
    <property type="match status" value="1"/>
</dbReference>
<dbReference type="PROSITE" id="PS51085">
    <property type="entry name" value="2FE2S_FER_2"/>
    <property type="match status" value="1"/>
</dbReference>
<keyword evidence="1" id="KW-0479">Metal-binding</keyword>
<gene>
    <name evidence="6" type="ORF">LMG26411_01736</name>
</gene>
<dbReference type="InterPro" id="IPR017896">
    <property type="entry name" value="4Fe4S_Fe-S-bd"/>
</dbReference>
<evidence type="ECO:0000259" key="5">
    <source>
        <dbReference type="PROSITE" id="PS51379"/>
    </source>
</evidence>
<sequence length="254" mass="27684">MAGGLGSLDVPLFNDHACAMVVMTFSWSSPVWLRGRQTTGAKMVRLSIEGRELDAPPNCSILQAFVHAGETLVEGVGCMGQGVCGSCRVMVRRSGDQEVKTALACETLVEEGMQVAFLDYFTVSARHVYRIEDFSDSWQVLGAISQTFPEAAHCRHCSGCDRACPKGLEVQHGVNFAVEGNLAAASHVFDECVMCNLCTLACPEHIRPNHLGLFVRRMIAANSLRPANLMRRLQQIERGEMGIDFDAAGARPPR</sequence>
<dbReference type="SUPFAM" id="SSF54292">
    <property type="entry name" value="2Fe-2S ferredoxin-like"/>
    <property type="match status" value="1"/>
</dbReference>
<evidence type="ECO:0008006" key="8">
    <source>
        <dbReference type="Google" id="ProtNLM"/>
    </source>
</evidence>
<evidence type="ECO:0000256" key="1">
    <source>
        <dbReference type="ARBA" id="ARBA00022723"/>
    </source>
</evidence>
<dbReference type="InterPro" id="IPR012675">
    <property type="entry name" value="Beta-grasp_dom_sf"/>
</dbReference>
<feature type="domain" description="2Fe-2S ferredoxin-type" evidence="4">
    <location>
        <begin position="42"/>
        <end position="121"/>
    </location>
</feature>
<proteinExistence type="predicted"/>
<reference evidence="6 7" key="1">
    <citation type="submission" date="2021-03" db="EMBL/GenBank/DDBJ databases">
        <authorList>
            <person name="Peeters C."/>
        </authorList>
    </citation>
    <scope>NUCLEOTIDE SEQUENCE [LARGE SCALE GENOMIC DNA]</scope>
    <source>
        <strain evidence="6 7">LMG 26411</strain>
    </source>
</reference>
<evidence type="ECO:0000313" key="7">
    <source>
        <dbReference type="Proteomes" id="UP000672657"/>
    </source>
</evidence>
<dbReference type="Pfam" id="PF13187">
    <property type="entry name" value="Fer4_9"/>
    <property type="match status" value="1"/>
</dbReference>
<dbReference type="SUPFAM" id="SSF46548">
    <property type="entry name" value="alpha-helical ferredoxin"/>
    <property type="match status" value="1"/>
</dbReference>
<dbReference type="Pfam" id="PF13510">
    <property type="entry name" value="Fer2_4"/>
    <property type="match status" value="1"/>
</dbReference>
<dbReference type="InterPro" id="IPR001041">
    <property type="entry name" value="2Fe-2S_ferredoxin-type"/>
</dbReference>
<keyword evidence="3" id="KW-0411">Iron-sulfur</keyword>
<keyword evidence="7" id="KW-1185">Reference proteome</keyword>
<dbReference type="CDD" id="cd00207">
    <property type="entry name" value="fer2"/>
    <property type="match status" value="1"/>
</dbReference>
<dbReference type="EMBL" id="CAJPVI010000008">
    <property type="protein sequence ID" value="CAG2139626.1"/>
    <property type="molecule type" value="Genomic_DNA"/>
</dbReference>
<dbReference type="PROSITE" id="PS00198">
    <property type="entry name" value="4FE4S_FER_1"/>
    <property type="match status" value="1"/>
</dbReference>
<evidence type="ECO:0000313" key="6">
    <source>
        <dbReference type="EMBL" id="CAG2139626.1"/>
    </source>
</evidence>
<protein>
    <recommendedName>
        <fullName evidence="8">Ferredoxin</fullName>
    </recommendedName>
</protein>
<keyword evidence="2" id="KW-0408">Iron</keyword>
<dbReference type="InterPro" id="IPR017900">
    <property type="entry name" value="4Fe4S_Fe_S_CS"/>
</dbReference>
<evidence type="ECO:0000256" key="3">
    <source>
        <dbReference type="ARBA" id="ARBA00023014"/>
    </source>
</evidence>
<accession>A0ABM8TE03</accession>
<dbReference type="Proteomes" id="UP000672657">
    <property type="component" value="Unassembled WGS sequence"/>
</dbReference>
<feature type="domain" description="4Fe-4S ferredoxin-type" evidence="5">
    <location>
        <begin position="183"/>
        <end position="211"/>
    </location>
</feature>
<comment type="caution">
    <text evidence="6">The sequence shown here is derived from an EMBL/GenBank/DDBJ whole genome shotgun (WGS) entry which is preliminary data.</text>
</comment>
<organism evidence="6 7">
    <name type="scientific">Cupriavidus numazuensis</name>
    <dbReference type="NCBI Taxonomy" id="221992"/>
    <lineage>
        <taxon>Bacteria</taxon>
        <taxon>Pseudomonadati</taxon>
        <taxon>Pseudomonadota</taxon>
        <taxon>Betaproteobacteria</taxon>
        <taxon>Burkholderiales</taxon>
        <taxon>Burkholderiaceae</taxon>
        <taxon>Cupriavidus</taxon>
    </lineage>
</organism>
<dbReference type="Gene3D" id="3.10.20.30">
    <property type="match status" value="1"/>
</dbReference>
<dbReference type="InterPro" id="IPR036010">
    <property type="entry name" value="2Fe-2S_ferredoxin-like_sf"/>
</dbReference>